<evidence type="ECO:0000313" key="11">
    <source>
        <dbReference type="EMBL" id="TRW44632.1"/>
    </source>
</evidence>
<dbReference type="PANTHER" id="PTHR30445">
    <property type="entry name" value="K(+)_H(+) ANTIPORTER SUBUNIT KHTT"/>
    <property type="match status" value="1"/>
</dbReference>
<evidence type="ECO:0000256" key="5">
    <source>
        <dbReference type="ARBA" id="ARBA00022692"/>
    </source>
</evidence>
<dbReference type="InterPro" id="IPR006512">
    <property type="entry name" value="YidE_YbjL"/>
</dbReference>
<dbReference type="InterPro" id="IPR036721">
    <property type="entry name" value="RCK_C_sf"/>
</dbReference>
<feature type="transmembrane region" description="Helical" evidence="9">
    <location>
        <begin position="555"/>
        <end position="576"/>
    </location>
</feature>
<reference evidence="11 12" key="1">
    <citation type="submission" date="2019-07" db="EMBL/GenBank/DDBJ databases">
        <title>Georgenia wutianyii sp. nov. and Georgenia *** sp. nov. isolated from plateau pika (Ochotona curzoniae) in the Qinghai-Tibet plateau of China.</title>
        <authorList>
            <person name="Tian Z."/>
        </authorList>
    </citation>
    <scope>NUCLEOTIDE SEQUENCE [LARGE SCALE GENOMIC DNA]</scope>
    <source>
        <strain evidence="11 12">Z446</strain>
    </source>
</reference>
<keyword evidence="3" id="KW-0813">Transport</keyword>
<gene>
    <name evidence="11" type="ORF">FJ693_12750</name>
</gene>
<evidence type="ECO:0000256" key="4">
    <source>
        <dbReference type="ARBA" id="ARBA00022475"/>
    </source>
</evidence>
<dbReference type="SUPFAM" id="SSF116726">
    <property type="entry name" value="TrkA C-terminal domain-like"/>
    <property type="match status" value="1"/>
</dbReference>
<sequence>MATAWHRRVTGARRLPRRPATATRAHVTSGPPRCPRRPIRSIPTYLDPCGRPTLQTILGALADQPLLLLFLVIGVGAVVGRLSVRGVSLGAVAVLFTAIAVTALGVHHGVTLAIPETLGFFGLVLFAFVTGITSGPNFFHALRTAYPVMLAVAVILVLGAGTAVGLGTALGLEGQVVAGAFAGALTNTPALAAAGGTPEATVGYAVAYVFGVVGMLAAVALALRHRGTDRDTPSPVVDVSLRVERTDGPTVAGLRERHGGQLHFSRIRRHEFGPAEPVAPGDVLRVGDVVTVVGPASVVSELTTELGHVSSHDLTADRRFLDFRRMTVSAPRLAGRTVAELGLEARFHATAARVRRGDVDMVATPDLVLQLGDRVRVVAPRARMSEVTAYFGDSARGLADINPAALGIGLLLGLLIGEAPIPLPGGSTFAIGAAAGTLIVGLVMGRVGRIGPVVTALPYTASMVLSELGLLVFLAYAGTKAGSLILTAFASGEWARILLLGAGITLVVAAATYVVMRRLFSMGGTRLSGLLGGAQTQPAILAFANGRTGHDPRVALGYALVYPTAMVVKILLAQVLGGL</sequence>
<dbReference type="AlphaFoldDB" id="A0A552WPC6"/>
<dbReference type="PANTHER" id="PTHR30445:SF3">
    <property type="entry name" value="TRANSPORT PROTEIN YIDE-RELATED"/>
    <property type="match status" value="1"/>
</dbReference>
<organism evidence="11 12">
    <name type="scientific">Georgenia yuyongxinii</name>
    <dbReference type="NCBI Taxonomy" id="2589797"/>
    <lineage>
        <taxon>Bacteria</taxon>
        <taxon>Bacillati</taxon>
        <taxon>Actinomycetota</taxon>
        <taxon>Actinomycetes</taxon>
        <taxon>Micrococcales</taxon>
        <taxon>Bogoriellaceae</taxon>
        <taxon>Georgenia</taxon>
    </lineage>
</organism>
<evidence type="ECO:0000313" key="12">
    <source>
        <dbReference type="Proteomes" id="UP000318693"/>
    </source>
</evidence>
<keyword evidence="5 9" id="KW-0812">Transmembrane</keyword>
<dbReference type="PROSITE" id="PS51202">
    <property type="entry name" value="RCK_C"/>
    <property type="match status" value="1"/>
</dbReference>
<feature type="transmembrane region" description="Helical" evidence="9">
    <location>
        <begin position="497"/>
        <end position="516"/>
    </location>
</feature>
<accession>A0A552WPC6</accession>
<feature type="region of interest" description="Disordered" evidence="8">
    <location>
        <begin position="1"/>
        <end position="39"/>
    </location>
</feature>
<dbReference type="Pfam" id="PF06826">
    <property type="entry name" value="Asp-Al_Ex"/>
    <property type="match status" value="2"/>
</dbReference>
<feature type="transmembrane region" description="Helical" evidence="9">
    <location>
        <begin position="202"/>
        <end position="223"/>
    </location>
</feature>
<feature type="domain" description="RCK C-terminal" evidence="10">
    <location>
        <begin position="309"/>
        <end position="393"/>
    </location>
</feature>
<dbReference type="GO" id="GO:0005886">
    <property type="term" value="C:plasma membrane"/>
    <property type="evidence" value="ECO:0007669"/>
    <property type="project" value="UniProtKB-SubCell"/>
</dbReference>
<evidence type="ECO:0000256" key="1">
    <source>
        <dbReference type="ARBA" id="ARBA00004651"/>
    </source>
</evidence>
<evidence type="ECO:0000256" key="6">
    <source>
        <dbReference type="ARBA" id="ARBA00022989"/>
    </source>
</evidence>
<comment type="caution">
    <text evidence="11">The sequence shown here is derived from an EMBL/GenBank/DDBJ whole genome shotgun (WGS) entry which is preliminary data.</text>
</comment>
<dbReference type="Proteomes" id="UP000318693">
    <property type="component" value="Unassembled WGS sequence"/>
</dbReference>
<evidence type="ECO:0000256" key="9">
    <source>
        <dbReference type="SAM" id="Phobius"/>
    </source>
</evidence>
<dbReference type="InterPro" id="IPR006037">
    <property type="entry name" value="RCK_C"/>
</dbReference>
<feature type="transmembrane region" description="Helical" evidence="9">
    <location>
        <begin position="118"/>
        <end position="139"/>
    </location>
</feature>
<evidence type="ECO:0000256" key="3">
    <source>
        <dbReference type="ARBA" id="ARBA00022448"/>
    </source>
</evidence>
<keyword evidence="7 9" id="KW-0472">Membrane</keyword>
<comment type="subcellular location">
    <subcellularLocation>
        <location evidence="1">Cell membrane</location>
        <topology evidence="1">Multi-pass membrane protein</topology>
    </subcellularLocation>
</comment>
<dbReference type="Gene3D" id="3.30.70.1450">
    <property type="entry name" value="Regulator of K+ conductance, C-terminal domain"/>
    <property type="match status" value="1"/>
</dbReference>
<comment type="similarity">
    <text evidence="2">Belongs to the AAE transporter (TC 2.A.81) family.</text>
</comment>
<dbReference type="NCBIfam" id="TIGR01625">
    <property type="entry name" value="YidE_YbjL_dupl"/>
    <property type="match status" value="1"/>
</dbReference>
<feature type="transmembrane region" description="Helical" evidence="9">
    <location>
        <begin position="145"/>
        <end position="169"/>
    </location>
</feature>
<dbReference type="EMBL" id="VJXR01000039">
    <property type="protein sequence ID" value="TRW44632.1"/>
    <property type="molecule type" value="Genomic_DNA"/>
</dbReference>
<evidence type="ECO:0000256" key="7">
    <source>
        <dbReference type="ARBA" id="ARBA00023136"/>
    </source>
</evidence>
<name>A0A552WPC6_9MICO</name>
<feature type="transmembrane region" description="Helical" evidence="9">
    <location>
        <begin position="427"/>
        <end position="444"/>
    </location>
</feature>
<feature type="transmembrane region" description="Helical" evidence="9">
    <location>
        <begin position="89"/>
        <end position="106"/>
    </location>
</feature>
<feature type="transmembrane region" description="Helical" evidence="9">
    <location>
        <begin position="456"/>
        <end position="477"/>
    </location>
</feature>
<evidence type="ECO:0000259" key="10">
    <source>
        <dbReference type="PROSITE" id="PS51202"/>
    </source>
</evidence>
<feature type="transmembrane region" description="Helical" evidence="9">
    <location>
        <begin position="66"/>
        <end position="83"/>
    </location>
</feature>
<feature type="transmembrane region" description="Helical" evidence="9">
    <location>
        <begin position="176"/>
        <end position="196"/>
    </location>
</feature>
<evidence type="ECO:0000256" key="2">
    <source>
        <dbReference type="ARBA" id="ARBA00009854"/>
    </source>
</evidence>
<evidence type="ECO:0000256" key="8">
    <source>
        <dbReference type="SAM" id="MobiDB-lite"/>
    </source>
</evidence>
<feature type="compositionally biased region" description="Basic residues" evidence="8">
    <location>
        <begin position="1"/>
        <end position="17"/>
    </location>
</feature>
<dbReference type="GO" id="GO:0008324">
    <property type="term" value="F:monoatomic cation transmembrane transporter activity"/>
    <property type="evidence" value="ECO:0007669"/>
    <property type="project" value="InterPro"/>
</dbReference>
<feature type="transmembrane region" description="Helical" evidence="9">
    <location>
        <begin position="404"/>
        <end position="421"/>
    </location>
</feature>
<keyword evidence="4" id="KW-1003">Cell membrane</keyword>
<dbReference type="Pfam" id="PF02080">
    <property type="entry name" value="TrkA_C"/>
    <property type="match status" value="1"/>
</dbReference>
<dbReference type="GO" id="GO:0006813">
    <property type="term" value="P:potassium ion transport"/>
    <property type="evidence" value="ECO:0007669"/>
    <property type="project" value="InterPro"/>
</dbReference>
<proteinExistence type="inferred from homology"/>
<protein>
    <submittedName>
        <fullName evidence="11">Transporter</fullName>
    </submittedName>
</protein>
<keyword evidence="6 9" id="KW-1133">Transmembrane helix</keyword>
<keyword evidence="12" id="KW-1185">Reference proteome</keyword>
<dbReference type="InterPro" id="IPR050144">
    <property type="entry name" value="AAE_transporter"/>
</dbReference>